<accession>A0ABP0FI30</accession>
<keyword evidence="4" id="KW-1185">Reference proteome</keyword>
<feature type="coiled-coil region" evidence="1">
    <location>
        <begin position="81"/>
        <end position="181"/>
    </location>
</feature>
<proteinExistence type="predicted"/>
<organism evidence="3 4">
    <name type="scientific">Clavelina lepadiformis</name>
    <name type="common">Light-bulb sea squirt</name>
    <name type="synonym">Ascidia lepadiformis</name>
    <dbReference type="NCBI Taxonomy" id="159417"/>
    <lineage>
        <taxon>Eukaryota</taxon>
        <taxon>Metazoa</taxon>
        <taxon>Chordata</taxon>
        <taxon>Tunicata</taxon>
        <taxon>Ascidiacea</taxon>
        <taxon>Aplousobranchia</taxon>
        <taxon>Clavelinidae</taxon>
        <taxon>Clavelina</taxon>
    </lineage>
</organism>
<sequence>MDNTTRLDPVRCVQAIKTLKDRNEILQREKEKVSQELDNTKQLLADLTIRYNDLLAKEASVSKDEETGQLSSAPSAGNKHIEDLSKENALLRKQLEDRLSEQEAEDIADRSMLMRTIDDYRKTIKDQNAKISLLRSENDQASLIEKISRLSNILKKTQGINQSLSDEIISLQREMSHLQVKEQGIVKTYTASGDTEYNGPRSPPSASTSACVRKELEDLKTMENAQRDKISELVEEKVCLEKECYKKNEEIIRQKHEINRLLDENTLLKMKSDAHSEPVDHTPSTLYEDQMKVFMDDFHNERLEKQRIVQQKDEELHTLRHKYAELQRAISLNQAPQPHPGNTLPPRDTDTSNPRHFNKSISMQGFRAPGQGDPAYQRQTSEMRGPPQFTPGARRIGFQPTAVVSPPCTGMIRQPQFPPTYGQSPMDPCHHQQQQHHQQHPRRALQSDSNNQAEDEERFKGNFNPETS</sequence>
<evidence type="ECO:0000256" key="2">
    <source>
        <dbReference type="SAM" id="MobiDB-lite"/>
    </source>
</evidence>
<reference evidence="3 4" key="1">
    <citation type="submission" date="2024-02" db="EMBL/GenBank/DDBJ databases">
        <authorList>
            <person name="Daric V."/>
            <person name="Darras S."/>
        </authorList>
    </citation>
    <scope>NUCLEOTIDE SEQUENCE [LARGE SCALE GENOMIC DNA]</scope>
</reference>
<gene>
    <name evidence="3" type="ORF">CVLEPA_LOCUS9563</name>
</gene>
<feature type="coiled-coil region" evidence="1">
    <location>
        <begin position="16"/>
        <end position="57"/>
    </location>
</feature>
<keyword evidence="1" id="KW-0175">Coiled coil</keyword>
<feature type="region of interest" description="Disordered" evidence="2">
    <location>
        <begin position="332"/>
        <end position="468"/>
    </location>
</feature>
<feature type="compositionally biased region" description="Polar residues" evidence="2">
    <location>
        <begin position="351"/>
        <end position="363"/>
    </location>
</feature>
<protein>
    <submittedName>
        <fullName evidence="3">Uncharacterized protein</fullName>
    </submittedName>
</protein>
<evidence type="ECO:0000313" key="4">
    <source>
        <dbReference type="Proteomes" id="UP001642483"/>
    </source>
</evidence>
<comment type="caution">
    <text evidence="3">The sequence shown here is derived from an EMBL/GenBank/DDBJ whole genome shotgun (WGS) entry which is preliminary data.</text>
</comment>
<feature type="region of interest" description="Disordered" evidence="2">
    <location>
        <begin position="191"/>
        <end position="211"/>
    </location>
</feature>
<evidence type="ECO:0000256" key="1">
    <source>
        <dbReference type="SAM" id="Coils"/>
    </source>
</evidence>
<dbReference type="Proteomes" id="UP001642483">
    <property type="component" value="Unassembled WGS sequence"/>
</dbReference>
<dbReference type="EMBL" id="CAWYQH010000057">
    <property type="protein sequence ID" value="CAK8679315.1"/>
    <property type="molecule type" value="Genomic_DNA"/>
</dbReference>
<feature type="region of interest" description="Disordered" evidence="2">
    <location>
        <begin position="60"/>
        <end position="81"/>
    </location>
</feature>
<feature type="compositionally biased region" description="Basic residues" evidence="2">
    <location>
        <begin position="433"/>
        <end position="443"/>
    </location>
</feature>
<name>A0ABP0FI30_CLALP</name>
<evidence type="ECO:0000313" key="3">
    <source>
        <dbReference type="EMBL" id="CAK8679315.1"/>
    </source>
</evidence>
<feature type="coiled-coil region" evidence="1">
    <location>
        <begin position="216"/>
        <end position="243"/>
    </location>
</feature>